<gene>
    <name evidence="1" type="ORF">DET59_105153</name>
</gene>
<dbReference type="AlphaFoldDB" id="A0A366ERD0"/>
<protein>
    <submittedName>
        <fullName evidence="1">Uncharacterized protein</fullName>
    </submittedName>
</protein>
<evidence type="ECO:0000313" key="2">
    <source>
        <dbReference type="Proteomes" id="UP000252118"/>
    </source>
</evidence>
<reference evidence="1 2" key="1">
    <citation type="submission" date="2018-06" db="EMBL/GenBank/DDBJ databases">
        <title>Freshwater and sediment microbial communities from various areas in North America, analyzing microbe dynamics in response to fracking.</title>
        <authorList>
            <person name="Lamendella R."/>
        </authorList>
    </citation>
    <scope>NUCLEOTIDE SEQUENCE [LARGE SCALE GENOMIC DNA]</scope>
    <source>
        <strain evidence="1 2">97B</strain>
    </source>
</reference>
<dbReference type="EMBL" id="QNRJ01000005">
    <property type="protein sequence ID" value="RBP04864.1"/>
    <property type="molecule type" value="Genomic_DNA"/>
</dbReference>
<accession>A0A366ERD0</accession>
<proteinExistence type="predicted"/>
<dbReference type="Proteomes" id="UP000252118">
    <property type="component" value="Unassembled WGS sequence"/>
</dbReference>
<name>A0A366ERD0_9BACI</name>
<sequence>MKVGWDTGFENKVIIGAAKPNKICYQKPFSVPMATIHHKKRTPNPSFGVLFTHLSLPNPIHNHLHRHVDLLLIIPIGFWKEKVPDKEQSEDTGG</sequence>
<comment type="caution">
    <text evidence="1">The sequence shown here is derived from an EMBL/GenBank/DDBJ whole genome shotgun (WGS) entry which is preliminary data.</text>
</comment>
<organism evidence="1 2">
    <name type="scientific">Rossellomorea aquimaris</name>
    <dbReference type="NCBI Taxonomy" id="189382"/>
    <lineage>
        <taxon>Bacteria</taxon>
        <taxon>Bacillati</taxon>
        <taxon>Bacillota</taxon>
        <taxon>Bacilli</taxon>
        <taxon>Bacillales</taxon>
        <taxon>Bacillaceae</taxon>
        <taxon>Rossellomorea</taxon>
    </lineage>
</organism>
<evidence type="ECO:0000313" key="1">
    <source>
        <dbReference type="EMBL" id="RBP04864.1"/>
    </source>
</evidence>